<dbReference type="PANTHER" id="PTHR39596">
    <property type="match status" value="1"/>
</dbReference>
<keyword evidence="2" id="KW-1185">Reference proteome</keyword>
<proteinExistence type="predicted"/>
<accession>A0ABR2URA8</accession>
<name>A0ABR2URA8_9PEZI</name>
<evidence type="ECO:0000313" key="2">
    <source>
        <dbReference type="Proteomes" id="UP001408356"/>
    </source>
</evidence>
<dbReference type="EMBL" id="JARVKF010000400">
    <property type="protein sequence ID" value="KAK9417200.1"/>
    <property type="molecule type" value="Genomic_DNA"/>
</dbReference>
<evidence type="ECO:0000313" key="1">
    <source>
        <dbReference type="EMBL" id="KAK9417200.1"/>
    </source>
</evidence>
<dbReference type="Proteomes" id="UP001408356">
    <property type="component" value="Unassembled WGS sequence"/>
</dbReference>
<sequence>MGWDKTRLLRGDLTEHSAEETAAFLQIWLYFGVMPEALQIPIRREDFVFESSGSAFVTTKKLPGLIASAQKSMRMKARISSLAGFWSLLSKAAVCLQEVRLVLRYHVWYHGQVPPASNRVKQDALPDEILLSILVLMETVDATYSHFTNPIKPHWFPCAPDIEHDTVSLGIPPLLLEKLRRFGYCWNDIDRLVMSCDNSTLCYASTLHRSSPTVDHGDCSMQSCTANNIDEYNYVTRHAPECIGDCLFRGPDPKKLKGIIRQGWLPVVRITTRPGTAAIEVKG</sequence>
<protein>
    <submittedName>
        <fullName evidence="1">Heterokaryon incompatibility domain-containing protein</fullName>
    </submittedName>
</protein>
<gene>
    <name evidence="1" type="ORF">SUNI508_09004</name>
</gene>
<reference evidence="1 2" key="1">
    <citation type="journal article" date="2024" name="J. Plant Pathol.">
        <title>Sequence and assembly of the genome of Seiridium unicorne, isolate CBS 538.82, causal agent of cypress canker disease.</title>
        <authorList>
            <person name="Scali E."/>
            <person name="Rocca G.D."/>
            <person name="Danti R."/>
            <person name="Garbelotto M."/>
            <person name="Barberini S."/>
            <person name="Baroncelli R."/>
            <person name="Emiliani G."/>
        </authorList>
    </citation>
    <scope>NUCLEOTIDE SEQUENCE [LARGE SCALE GENOMIC DNA]</scope>
    <source>
        <strain evidence="1 2">BM-138-508</strain>
    </source>
</reference>
<organism evidence="1 2">
    <name type="scientific">Seiridium unicorne</name>
    <dbReference type="NCBI Taxonomy" id="138068"/>
    <lineage>
        <taxon>Eukaryota</taxon>
        <taxon>Fungi</taxon>
        <taxon>Dikarya</taxon>
        <taxon>Ascomycota</taxon>
        <taxon>Pezizomycotina</taxon>
        <taxon>Sordariomycetes</taxon>
        <taxon>Xylariomycetidae</taxon>
        <taxon>Amphisphaeriales</taxon>
        <taxon>Sporocadaceae</taxon>
        <taxon>Seiridium</taxon>
    </lineage>
</organism>
<dbReference type="PANTHER" id="PTHR39596:SF2">
    <property type="entry name" value="HET DOMAIN PROTEIN (AFU_ORTHOLOGUE AFUA_1G17550)-RELATED"/>
    <property type="match status" value="1"/>
</dbReference>
<comment type="caution">
    <text evidence="1">The sequence shown here is derived from an EMBL/GenBank/DDBJ whole genome shotgun (WGS) entry which is preliminary data.</text>
</comment>